<name>A0ABQ7K4K0_9FUNG</name>
<feature type="compositionally biased region" description="Low complexity" evidence="1">
    <location>
        <begin position="136"/>
        <end position="159"/>
    </location>
</feature>
<keyword evidence="3" id="KW-1185">Reference proteome</keyword>
<accession>A0ABQ7K4K0</accession>
<sequence length="442" mass="49607">MGNFNTLYTFLSTRVLPQNNNTTTEDVKEYTQTATKSRHQRTFSDPSSAMLPKETVQKLFPCDNRHSFNPHYQHNLHTTSTSTIYSTPPSLASSPTDSSPSSTTSSSHSHHTTSPSYTMTQATQKPFYQQPHPRRSQSSSSTRQRQQQQQQQHQQQQQSHHQRLYNNRQQARRLSQRSHANQDDIDNMDDDLLVGYDNQQIYYGSGSSTSMARVHPSGSPSYDTHPSFPSSSDRQHQQHNGRSGYISALSYPPRLSENERTMSPASRSLFAAAASAVKSSIQYGQVSQSKSQYPQHQQQQQQPQQQQRQGRQQRRVGHVRHQSASHFLPSISERRATMHMHEEEDVYTFDHASEGAAASAATGAAGEIRTVSASNSSSSLSSSPSLSSSSTPMTAKQSLLRIAQCDPRQDNWCSQQSGQYTRLYAQTRSNGPLADGRRTRRL</sequence>
<feature type="compositionally biased region" description="Polar residues" evidence="1">
    <location>
        <begin position="218"/>
        <end position="232"/>
    </location>
</feature>
<feature type="compositionally biased region" description="Basic residues" evidence="1">
    <location>
        <begin position="311"/>
        <end position="323"/>
    </location>
</feature>
<organism evidence="2 3">
    <name type="scientific">Linnemannia gamsii</name>
    <dbReference type="NCBI Taxonomy" id="64522"/>
    <lineage>
        <taxon>Eukaryota</taxon>
        <taxon>Fungi</taxon>
        <taxon>Fungi incertae sedis</taxon>
        <taxon>Mucoromycota</taxon>
        <taxon>Mortierellomycotina</taxon>
        <taxon>Mortierellomycetes</taxon>
        <taxon>Mortierellales</taxon>
        <taxon>Mortierellaceae</taxon>
        <taxon>Linnemannia</taxon>
    </lineage>
</organism>
<feature type="compositionally biased region" description="Low complexity" evidence="1">
    <location>
        <begin position="80"/>
        <end position="116"/>
    </location>
</feature>
<feature type="region of interest" description="Disordered" evidence="1">
    <location>
        <begin position="372"/>
        <end position="394"/>
    </location>
</feature>
<comment type="caution">
    <text evidence="2">The sequence shown here is derived from an EMBL/GenBank/DDBJ whole genome shotgun (WGS) entry which is preliminary data.</text>
</comment>
<feature type="region of interest" description="Disordered" evidence="1">
    <location>
        <begin position="423"/>
        <end position="442"/>
    </location>
</feature>
<gene>
    <name evidence="2" type="ORF">BGZ96_005171</name>
</gene>
<feature type="compositionally biased region" description="Low complexity" evidence="1">
    <location>
        <begin position="294"/>
        <end position="310"/>
    </location>
</feature>
<protein>
    <submittedName>
        <fullName evidence="2">Uncharacterized protein</fullName>
    </submittedName>
</protein>
<feature type="compositionally biased region" description="Low complexity" evidence="1">
    <location>
        <begin position="372"/>
        <end position="390"/>
    </location>
</feature>
<feature type="region of interest" description="Disordered" evidence="1">
    <location>
        <begin position="207"/>
        <end position="249"/>
    </location>
</feature>
<evidence type="ECO:0000256" key="1">
    <source>
        <dbReference type="SAM" id="MobiDB-lite"/>
    </source>
</evidence>
<evidence type="ECO:0000313" key="2">
    <source>
        <dbReference type="EMBL" id="KAG0291476.1"/>
    </source>
</evidence>
<dbReference type="EMBL" id="JAAAIM010000240">
    <property type="protein sequence ID" value="KAG0291476.1"/>
    <property type="molecule type" value="Genomic_DNA"/>
</dbReference>
<evidence type="ECO:0000313" key="3">
    <source>
        <dbReference type="Proteomes" id="UP001194696"/>
    </source>
</evidence>
<feature type="region of interest" description="Disordered" evidence="1">
    <location>
        <begin position="285"/>
        <end position="331"/>
    </location>
</feature>
<dbReference type="Proteomes" id="UP001194696">
    <property type="component" value="Unassembled WGS sequence"/>
</dbReference>
<proteinExistence type="predicted"/>
<feature type="region of interest" description="Disordered" evidence="1">
    <location>
        <begin position="80"/>
        <end position="190"/>
    </location>
</feature>
<feature type="region of interest" description="Disordered" evidence="1">
    <location>
        <begin position="32"/>
        <end position="52"/>
    </location>
</feature>
<feature type="compositionally biased region" description="Polar residues" evidence="1">
    <location>
        <begin position="117"/>
        <end position="127"/>
    </location>
</feature>
<reference evidence="2 3" key="1">
    <citation type="journal article" date="2020" name="Fungal Divers.">
        <title>Resolving the Mortierellaceae phylogeny through synthesis of multi-gene phylogenetics and phylogenomics.</title>
        <authorList>
            <person name="Vandepol N."/>
            <person name="Liber J."/>
            <person name="Desiro A."/>
            <person name="Na H."/>
            <person name="Kennedy M."/>
            <person name="Barry K."/>
            <person name="Grigoriev I.V."/>
            <person name="Miller A.N."/>
            <person name="O'Donnell K."/>
            <person name="Stajich J.E."/>
            <person name="Bonito G."/>
        </authorList>
    </citation>
    <scope>NUCLEOTIDE SEQUENCE [LARGE SCALE GENOMIC DNA]</scope>
    <source>
        <strain evidence="2 3">AD045</strain>
    </source>
</reference>